<evidence type="ECO:0000313" key="1">
    <source>
        <dbReference type="EMBL" id="OUE25517.1"/>
    </source>
</evidence>
<keyword evidence="2" id="KW-1185">Reference proteome</keyword>
<dbReference type="AlphaFoldDB" id="A0A251YMP5"/>
<dbReference type="OrthoDB" id="9992166at2"/>
<organism evidence="1 2">
    <name type="scientific">Clavibacter michiganensis</name>
    <dbReference type="NCBI Taxonomy" id="28447"/>
    <lineage>
        <taxon>Bacteria</taxon>
        <taxon>Bacillati</taxon>
        <taxon>Actinomycetota</taxon>
        <taxon>Actinomycetes</taxon>
        <taxon>Micrococcales</taxon>
        <taxon>Microbacteriaceae</taxon>
        <taxon>Clavibacter</taxon>
    </lineage>
</organism>
<comment type="caution">
    <text evidence="1">The sequence shown here is derived from an EMBL/GenBank/DDBJ whole genome shotgun (WGS) entry which is preliminary data.</text>
</comment>
<accession>A0A251YMP5</accession>
<reference evidence="1 2" key="1">
    <citation type="submission" date="2016-08" db="EMBL/GenBank/DDBJ databases">
        <title>Genome sequence of Clavibacter michiganensis spp strain CFBP8019.</title>
        <authorList>
            <person name="Thapa S.P."/>
            <person name="Coaker G."/>
            <person name="Jacques M.-A."/>
        </authorList>
    </citation>
    <scope>NUCLEOTIDE SEQUENCE [LARGE SCALE GENOMIC DNA]</scope>
    <source>
        <strain evidence="1">CFBP8019</strain>
    </source>
</reference>
<proteinExistence type="predicted"/>
<gene>
    <name evidence="1" type="ORF">BFL37_05900</name>
</gene>
<dbReference type="EMBL" id="MDJZ01000011">
    <property type="protein sequence ID" value="OUE25517.1"/>
    <property type="molecule type" value="Genomic_DNA"/>
</dbReference>
<evidence type="ECO:0000313" key="2">
    <source>
        <dbReference type="Proteomes" id="UP000195101"/>
    </source>
</evidence>
<dbReference type="RefSeq" id="WP_086514233.1">
    <property type="nucleotide sequence ID" value="NZ_MDJZ01000011.1"/>
</dbReference>
<sequence length="160" mass="17538">MTDDPKSSYSTLYDILFYANDETAYERDEPDNRKKPFEALLKRIDHALGGEYVKYATHNFDDALIGTAVAITENFVVRAGRDEDEPFTVTVTPLSLLQSISLVQDPPAGFVAHGTAWHGATVVLEFDSGVEKAILPGALSSGRNASEFAELYPALLAQLR</sequence>
<protein>
    <submittedName>
        <fullName evidence="1">Uncharacterized protein</fullName>
    </submittedName>
</protein>
<name>A0A251YMP5_9MICO</name>
<dbReference type="Proteomes" id="UP000195101">
    <property type="component" value="Unassembled WGS sequence"/>
</dbReference>